<protein>
    <submittedName>
        <fullName evidence="1">Uncharacterized protein</fullName>
    </submittedName>
</protein>
<dbReference type="EMBL" id="JAKEKT020000082">
    <property type="protein sequence ID" value="KAL1638092.1"/>
    <property type="molecule type" value="Genomic_DNA"/>
</dbReference>
<evidence type="ECO:0000313" key="2">
    <source>
        <dbReference type="Proteomes" id="UP001521184"/>
    </source>
</evidence>
<evidence type="ECO:0000313" key="1">
    <source>
        <dbReference type="EMBL" id="KAL1638092.1"/>
    </source>
</evidence>
<accession>A0ABR3TFA9</accession>
<proteinExistence type="predicted"/>
<organism evidence="1 2">
    <name type="scientific">Diplodia intermedia</name>
    <dbReference type="NCBI Taxonomy" id="856260"/>
    <lineage>
        <taxon>Eukaryota</taxon>
        <taxon>Fungi</taxon>
        <taxon>Dikarya</taxon>
        <taxon>Ascomycota</taxon>
        <taxon>Pezizomycotina</taxon>
        <taxon>Dothideomycetes</taxon>
        <taxon>Dothideomycetes incertae sedis</taxon>
        <taxon>Botryosphaeriales</taxon>
        <taxon>Botryosphaeriaceae</taxon>
        <taxon>Diplodia</taxon>
    </lineage>
</organism>
<gene>
    <name evidence="1" type="ORF">SLS58_009018</name>
</gene>
<name>A0ABR3TFA9_9PEZI</name>
<keyword evidence="2" id="KW-1185">Reference proteome</keyword>
<sequence>MAELDSLSSSVFILDIEMLYMSGKEPAEAALRTFLSDWMKRVLTCQGNELARSISLQVGDRLIGSERRYLALEELCGGNNGDKWQYLGKQLLLEVLNETFSLLELEMRNGMLQKVQEESHHRRALPRLLDYRSTTHPEDEAVCLAGMLRLTPQAIEYIQGAKDARKRALRLTAYCRSPSLGITD</sequence>
<comment type="caution">
    <text evidence="1">The sequence shown here is derived from an EMBL/GenBank/DDBJ whole genome shotgun (WGS) entry which is preliminary data.</text>
</comment>
<dbReference type="Proteomes" id="UP001521184">
    <property type="component" value="Unassembled WGS sequence"/>
</dbReference>
<reference evidence="1 2" key="1">
    <citation type="journal article" date="2023" name="Plant Dis.">
        <title>First Report of Diplodia intermedia Causing Canker and Dieback Diseases on Apple Trees in Canada.</title>
        <authorList>
            <person name="Ellouze W."/>
            <person name="Ilyukhin E."/>
            <person name="Sulman M."/>
            <person name="Ali S."/>
        </authorList>
    </citation>
    <scope>NUCLEOTIDE SEQUENCE [LARGE SCALE GENOMIC DNA]</scope>
    <source>
        <strain evidence="1 2">M45-28</strain>
    </source>
</reference>